<sequence length="101" mass="11029">MKLLLAHKNLSLSHLLDGGIVPRAKAEGNIMVTAAPVCRSNLIPPLKLTLINSRNLRVTRYELVNQHGHQKLVTQGFFATWTKYSLDNVEGIGAQDLGGIA</sequence>
<dbReference type="Proteomes" id="UP001165960">
    <property type="component" value="Unassembled WGS sequence"/>
</dbReference>
<organism evidence="1 2">
    <name type="scientific">Entomophthora muscae</name>
    <dbReference type="NCBI Taxonomy" id="34485"/>
    <lineage>
        <taxon>Eukaryota</taxon>
        <taxon>Fungi</taxon>
        <taxon>Fungi incertae sedis</taxon>
        <taxon>Zoopagomycota</taxon>
        <taxon>Entomophthoromycotina</taxon>
        <taxon>Entomophthoromycetes</taxon>
        <taxon>Entomophthorales</taxon>
        <taxon>Entomophthoraceae</taxon>
        <taxon>Entomophthora</taxon>
    </lineage>
</organism>
<dbReference type="EMBL" id="QTSX02000085">
    <property type="protein sequence ID" value="KAJ9088838.1"/>
    <property type="molecule type" value="Genomic_DNA"/>
</dbReference>
<evidence type="ECO:0000313" key="2">
    <source>
        <dbReference type="Proteomes" id="UP001165960"/>
    </source>
</evidence>
<protein>
    <submittedName>
        <fullName evidence="1">Uncharacterized protein</fullName>
    </submittedName>
</protein>
<comment type="caution">
    <text evidence="1">The sequence shown here is derived from an EMBL/GenBank/DDBJ whole genome shotgun (WGS) entry which is preliminary data.</text>
</comment>
<proteinExistence type="predicted"/>
<gene>
    <name evidence="1" type="ORF">DSO57_1019116</name>
</gene>
<name>A0ACC2UP77_9FUNG</name>
<accession>A0ACC2UP77</accession>
<keyword evidence="2" id="KW-1185">Reference proteome</keyword>
<evidence type="ECO:0000313" key="1">
    <source>
        <dbReference type="EMBL" id="KAJ9088838.1"/>
    </source>
</evidence>
<reference evidence="1" key="1">
    <citation type="submission" date="2022-04" db="EMBL/GenBank/DDBJ databases">
        <title>Genome of the entomopathogenic fungus Entomophthora muscae.</title>
        <authorList>
            <person name="Elya C."/>
            <person name="Lovett B.R."/>
            <person name="Lee E."/>
            <person name="Macias A.M."/>
            <person name="Hajek A.E."/>
            <person name="De Bivort B.L."/>
            <person name="Kasson M.T."/>
            <person name="De Fine Licht H.H."/>
            <person name="Stajich J.E."/>
        </authorList>
    </citation>
    <scope>NUCLEOTIDE SEQUENCE</scope>
    <source>
        <strain evidence="1">Berkeley</strain>
    </source>
</reference>